<dbReference type="EMBL" id="UINC01197010">
    <property type="protein sequence ID" value="SVE14277.1"/>
    <property type="molecule type" value="Genomic_DNA"/>
</dbReference>
<dbReference type="Gene3D" id="3.40.640.10">
    <property type="entry name" value="Type I PLP-dependent aspartate aminotransferase-like (Major domain)"/>
    <property type="match status" value="1"/>
</dbReference>
<accession>A0A383B2I8</accession>
<feature type="non-terminal residue" evidence="3">
    <location>
        <position position="1"/>
    </location>
</feature>
<dbReference type="PANTHER" id="PTHR11773">
    <property type="entry name" value="GLYCINE DEHYDROGENASE, DECARBOXYLATING"/>
    <property type="match status" value="1"/>
</dbReference>
<protein>
    <recommendedName>
        <fullName evidence="2">Glycine cleavage system P-protein N-terminal domain-containing protein</fullName>
    </recommendedName>
</protein>
<reference evidence="3" key="1">
    <citation type="submission" date="2018-05" db="EMBL/GenBank/DDBJ databases">
        <authorList>
            <person name="Lanie J.A."/>
            <person name="Ng W.-L."/>
            <person name="Kazmierczak K.M."/>
            <person name="Andrzejewski T.M."/>
            <person name="Davidsen T.M."/>
            <person name="Wayne K.J."/>
            <person name="Tettelin H."/>
            <person name="Glass J.I."/>
            <person name="Rusch D."/>
            <person name="Podicherti R."/>
            <person name="Tsui H.-C.T."/>
            <person name="Winkler M.E."/>
        </authorList>
    </citation>
    <scope>NUCLEOTIDE SEQUENCE</scope>
</reference>
<organism evidence="3">
    <name type="scientific">marine metagenome</name>
    <dbReference type="NCBI Taxonomy" id="408172"/>
    <lineage>
        <taxon>unclassified sequences</taxon>
        <taxon>metagenomes</taxon>
        <taxon>ecological metagenomes</taxon>
    </lineage>
</organism>
<sequence length="248" mass="27325">LANMASFYAVYHGPQGLKTIAERIHRFADILATGLNQKGVALKHSTYFDTLTVMVDNKEDVLAKAYAKGMNLRADLEGAVGVSLDETTTREDIVALFDVLLGEEHGLTVEGLDAEVTTQDVKSIPESLVRTSDFLTHEVFNKYHSETEMLRYIKSLENKDLALNQSMISLGSCTMKLNATAEMIPVTWAEFGQLPPFAPLDQAAGYQEMIAELSEWLINVTGYDALSMQPNSGAQGEYAGLLAIQRYH</sequence>
<gene>
    <name evidence="3" type="ORF">METZ01_LOCUS467131</name>
</gene>
<dbReference type="GO" id="GO:0016594">
    <property type="term" value="F:glycine binding"/>
    <property type="evidence" value="ECO:0007669"/>
    <property type="project" value="TreeGrafter"/>
</dbReference>
<name>A0A383B2I8_9ZZZZ</name>
<feature type="non-terminal residue" evidence="3">
    <location>
        <position position="248"/>
    </location>
</feature>
<dbReference type="GO" id="GO:0019464">
    <property type="term" value="P:glycine decarboxylation via glycine cleavage system"/>
    <property type="evidence" value="ECO:0007669"/>
    <property type="project" value="TreeGrafter"/>
</dbReference>
<dbReference type="Pfam" id="PF02347">
    <property type="entry name" value="GDC-P"/>
    <property type="match status" value="1"/>
</dbReference>
<dbReference type="SUPFAM" id="SSF53383">
    <property type="entry name" value="PLP-dependent transferases"/>
    <property type="match status" value="2"/>
</dbReference>
<dbReference type="InterPro" id="IPR049315">
    <property type="entry name" value="GDC-P_N"/>
</dbReference>
<dbReference type="AlphaFoldDB" id="A0A383B2I8"/>
<dbReference type="InterPro" id="IPR020581">
    <property type="entry name" value="GDC_P"/>
</dbReference>
<dbReference type="GO" id="GO:0005960">
    <property type="term" value="C:glycine cleavage complex"/>
    <property type="evidence" value="ECO:0007669"/>
    <property type="project" value="TreeGrafter"/>
</dbReference>
<dbReference type="InterPro" id="IPR015421">
    <property type="entry name" value="PyrdxlP-dep_Trfase_major"/>
</dbReference>
<dbReference type="GO" id="GO:0005829">
    <property type="term" value="C:cytosol"/>
    <property type="evidence" value="ECO:0007669"/>
    <property type="project" value="TreeGrafter"/>
</dbReference>
<dbReference type="InterPro" id="IPR015424">
    <property type="entry name" value="PyrdxlP-dep_Trfase"/>
</dbReference>
<evidence type="ECO:0000259" key="2">
    <source>
        <dbReference type="Pfam" id="PF02347"/>
    </source>
</evidence>
<dbReference type="GO" id="GO:0004375">
    <property type="term" value="F:glycine dehydrogenase (decarboxylating) activity"/>
    <property type="evidence" value="ECO:0007669"/>
    <property type="project" value="InterPro"/>
</dbReference>
<evidence type="ECO:0000313" key="3">
    <source>
        <dbReference type="EMBL" id="SVE14277.1"/>
    </source>
</evidence>
<dbReference type="GO" id="GO:0030170">
    <property type="term" value="F:pyridoxal phosphate binding"/>
    <property type="evidence" value="ECO:0007669"/>
    <property type="project" value="TreeGrafter"/>
</dbReference>
<dbReference type="PANTHER" id="PTHR11773:SF13">
    <property type="entry name" value="GLYCINE DEHYDROGENASE (DECARBOXYLATING)"/>
    <property type="match status" value="1"/>
</dbReference>
<feature type="domain" description="Glycine cleavage system P-protein N-terminal" evidence="2">
    <location>
        <begin position="1"/>
        <end position="100"/>
    </location>
</feature>
<proteinExistence type="predicted"/>
<keyword evidence="1" id="KW-0560">Oxidoreductase</keyword>
<evidence type="ECO:0000256" key="1">
    <source>
        <dbReference type="ARBA" id="ARBA00023002"/>
    </source>
</evidence>